<dbReference type="EMBL" id="SJPJ01000001">
    <property type="protein sequence ID" value="TWT84764.1"/>
    <property type="molecule type" value="Genomic_DNA"/>
</dbReference>
<feature type="region of interest" description="Disordered" evidence="1">
    <location>
        <begin position="51"/>
        <end position="78"/>
    </location>
</feature>
<evidence type="ECO:0000256" key="1">
    <source>
        <dbReference type="SAM" id="MobiDB-lite"/>
    </source>
</evidence>
<organism evidence="3 4">
    <name type="scientific">Novipirellula herctigrandis</name>
    <dbReference type="NCBI Taxonomy" id="2527986"/>
    <lineage>
        <taxon>Bacteria</taxon>
        <taxon>Pseudomonadati</taxon>
        <taxon>Planctomycetota</taxon>
        <taxon>Planctomycetia</taxon>
        <taxon>Pirellulales</taxon>
        <taxon>Pirellulaceae</taxon>
        <taxon>Novipirellula</taxon>
    </lineage>
</organism>
<dbReference type="AlphaFoldDB" id="A0A5C5ZBS0"/>
<proteinExistence type="predicted"/>
<feature type="signal peptide" evidence="2">
    <location>
        <begin position="1"/>
        <end position="24"/>
    </location>
</feature>
<comment type="caution">
    <text evidence="3">The sequence shown here is derived from an EMBL/GenBank/DDBJ whole genome shotgun (WGS) entry which is preliminary data.</text>
</comment>
<keyword evidence="2" id="KW-0732">Signal</keyword>
<name>A0A5C5ZBS0_9BACT</name>
<keyword evidence="4" id="KW-1185">Reference proteome</keyword>
<feature type="chain" id="PRO_5023024708" description="Extracellular membrane protein CFEM domain-containing protein" evidence="2">
    <location>
        <begin position="25"/>
        <end position="78"/>
    </location>
</feature>
<gene>
    <name evidence="3" type="ORF">CA13_62440</name>
</gene>
<evidence type="ECO:0000256" key="2">
    <source>
        <dbReference type="SAM" id="SignalP"/>
    </source>
</evidence>
<reference evidence="3 4" key="1">
    <citation type="submission" date="2019-02" db="EMBL/GenBank/DDBJ databases">
        <title>Deep-cultivation of Planctomycetes and their phenomic and genomic characterization uncovers novel biology.</title>
        <authorList>
            <person name="Wiegand S."/>
            <person name="Jogler M."/>
            <person name="Boedeker C."/>
            <person name="Pinto D."/>
            <person name="Vollmers J."/>
            <person name="Rivas-Marin E."/>
            <person name="Kohn T."/>
            <person name="Peeters S.H."/>
            <person name="Heuer A."/>
            <person name="Rast P."/>
            <person name="Oberbeckmann S."/>
            <person name="Bunk B."/>
            <person name="Jeske O."/>
            <person name="Meyerdierks A."/>
            <person name="Storesund J.E."/>
            <person name="Kallscheuer N."/>
            <person name="Luecker S."/>
            <person name="Lage O.M."/>
            <person name="Pohl T."/>
            <person name="Merkel B.J."/>
            <person name="Hornburger P."/>
            <person name="Mueller R.-W."/>
            <person name="Bruemmer F."/>
            <person name="Labrenz M."/>
            <person name="Spormann A.M."/>
            <person name="Op Den Camp H."/>
            <person name="Overmann J."/>
            <person name="Amann R."/>
            <person name="Jetten M.S.M."/>
            <person name="Mascher T."/>
            <person name="Medema M.H."/>
            <person name="Devos D.P."/>
            <person name="Kaster A.-K."/>
            <person name="Ovreas L."/>
            <person name="Rohde M."/>
            <person name="Galperin M.Y."/>
            <person name="Jogler C."/>
        </authorList>
    </citation>
    <scope>NUCLEOTIDE SEQUENCE [LARGE SCALE GENOMIC DNA]</scope>
    <source>
        <strain evidence="3 4">CA13</strain>
    </source>
</reference>
<evidence type="ECO:0000313" key="4">
    <source>
        <dbReference type="Proteomes" id="UP000315010"/>
    </source>
</evidence>
<evidence type="ECO:0000313" key="3">
    <source>
        <dbReference type="EMBL" id="TWT84764.1"/>
    </source>
</evidence>
<sequence length="78" mass="8330" precursor="true">MRLPLLMTLLLAPLADGLVSSASAPNCIQMCLTSSVIASASTCVCRPTVEASVQQPTAERRNPKSRRKAKRDVGANEF</sequence>
<protein>
    <recommendedName>
        <fullName evidence="5">Extracellular membrane protein CFEM domain-containing protein</fullName>
    </recommendedName>
</protein>
<accession>A0A5C5ZBS0</accession>
<evidence type="ECO:0008006" key="5">
    <source>
        <dbReference type="Google" id="ProtNLM"/>
    </source>
</evidence>
<dbReference type="Proteomes" id="UP000315010">
    <property type="component" value="Unassembled WGS sequence"/>
</dbReference>